<dbReference type="InterPro" id="IPR051127">
    <property type="entry name" value="Fungal_SecMet_Regulators"/>
</dbReference>
<dbReference type="PANTHER" id="PTHR47424:SF5">
    <property type="entry name" value="ZN(II)2CYS6 TRANSCRIPTION FACTOR (EUROFUNG)"/>
    <property type="match status" value="1"/>
</dbReference>
<accession>A0A4E9EQX4</accession>
<keyword evidence="1" id="KW-0805">Transcription regulation</keyword>
<dbReference type="GO" id="GO:0005634">
    <property type="term" value="C:nucleus"/>
    <property type="evidence" value="ECO:0007669"/>
    <property type="project" value="TreeGrafter"/>
</dbReference>
<gene>
    <name evidence="5" type="ORF">FUG_LOCUS580786</name>
</gene>
<dbReference type="AlphaFoldDB" id="A0A4E9EQX4"/>
<dbReference type="GO" id="GO:0000978">
    <property type="term" value="F:RNA polymerase II cis-regulatory region sequence-specific DNA binding"/>
    <property type="evidence" value="ECO:0007669"/>
    <property type="project" value="TreeGrafter"/>
</dbReference>
<keyword evidence="2" id="KW-0804">Transcription</keyword>
<dbReference type="GO" id="GO:0006351">
    <property type="term" value="P:DNA-templated transcription"/>
    <property type="evidence" value="ECO:0007669"/>
    <property type="project" value="InterPro"/>
</dbReference>
<evidence type="ECO:0000256" key="3">
    <source>
        <dbReference type="ARBA" id="ARBA00023242"/>
    </source>
</evidence>
<evidence type="ECO:0000256" key="1">
    <source>
        <dbReference type="ARBA" id="ARBA00023015"/>
    </source>
</evidence>
<reference evidence="5" key="1">
    <citation type="submission" date="2019-04" db="EMBL/GenBank/DDBJ databases">
        <authorList>
            <person name="Melise S."/>
            <person name="Noan J."/>
            <person name="Okalmin O."/>
        </authorList>
    </citation>
    <scope>NUCLEOTIDE SEQUENCE</scope>
    <source>
        <strain evidence="5">FN9</strain>
    </source>
</reference>
<dbReference type="InterPro" id="IPR007219">
    <property type="entry name" value="XnlR_reg_dom"/>
</dbReference>
<protein>
    <recommendedName>
        <fullName evidence="4">Xylanolytic transcriptional activator regulatory domain-containing protein</fullName>
    </recommendedName>
</protein>
<dbReference type="Pfam" id="PF04082">
    <property type="entry name" value="Fungal_trans"/>
    <property type="match status" value="1"/>
</dbReference>
<evidence type="ECO:0000256" key="2">
    <source>
        <dbReference type="ARBA" id="ARBA00023163"/>
    </source>
</evidence>
<dbReference type="GO" id="GO:0008270">
    <property type="term" value="F:zinc ion binding"/>
    <property type="evidence" value="ECO:0007669"/>
    <property type="project" value="InterPro"/>
</dbReference>
<proteinExistence type="predicted"/>
<dbReference type="CDD" id="cd12148">
    <property type="entry name" value="fungal_TF_MHR"/>
    <property type="match status" value="1"/>
</dbReference>
<dbReference type="SMART" id="SM00906">
    <property type="entry name" value="Fungal_trans"/>
    <property type="match status" value="1"/>
</dbReference>
<evidence type="ECO:0000259" key="4">
    <source>
        <dbReference type="SMART" id="SM00906"/>
    </source>
</evidence>
<dbReference type="GO" id="GO:0000435">
    <property type="term" value="P:positive regulation of transcription from RNA polymerase II promoter by galactose"/>
    <property type="evidence" value="ECO:0007669"/>
    <property type="project" value="TreeGrafter"/>
</dbReference>
<keyword evidence="3" id="KW-0539">Nucleus</keyword>
<dbReference type="GO" id="GO:0000981">
    <property type="term" value="F:DNA-binding transcription factor activity, RNA polymerase II-specific"/>
    <property type="evidence" value="ECO:0007669"/>
    <property type="project" value="TreeGrafter"/>
</dbReference>
<sequence>MSVGGIDAFLYTAPNCPGRFGGLGSYFVCTNLRRNTCCGIDIIDSPIQSVGLYNIGDGFTVRMLAYNGGNCTNPVAWRGNSWGRQICISDMGYRYTGCDYSFGLAKRDASRDKVGCQRPDVLVIPDGTEYDLSRLSDDNFEQILGSDSQVPSPSTTSMTADAPVAYMETTKQRSRRPAYTTVAWYAPLIIIAASCVMCCPISQSDADPRISATHVENARANAVVVIPVTVAVSIKQHVLIRERRDIVQDVETRKAISRSTTDAEMVKPVRQQRDLTNDVSSDCSGASSAPLRSENFDYYIRLGENNFGSVINDATRSLPGTSGSNVVGVDQIRRAIEYRTVGSIGGALGAFNMETWIAVLQLWDEEVGLQYPLLNVRQLLEDIDAAKQDAASPKLSPGTNHQYAADITFLVLAVLSCIKDASAVEVADPAIQELYGTVLVQVHTGQVKREPLVLLLLTAVYSFLVDREVLAWRTTGTVLRLLQELDCEDGNGHDNEIDDRFFWTVYTLDRRWSFGTGLPFALSDTDITRKTKPDLTIKQDGSISSAYLHQMISYCGIASDVRKSLLSPSPSAASSTSTRDFLEFRVLQWQQNLPERLRFQGPQDIFDSSKETRGEYRLRLLLYLRANQMRIVIHRKFATRSEMDPLGPLSTRTMIEVAQATIHVLLAVARETDIYYAQHKTFNHFLETALSSLLLVMCSPEASNYSSCLTDVFMAMEFIGQLAKRSPISEKLKNKLQGIQQLIFEANGQSLRPSHVQKMARDTTTLEAPSQINNAGASMNSEPRRSVAHLEQGDVLTNPLSTWPAVHQLPLQQPRSNAVVEPQAETIVLSPTTSGPKPSQPIWINYEGPSNLVVAADQSSPVQGVSFESVPRFEGLWPLPSTDPSGSQEMDFTSEDLAIFRSPDMAEILKDYDSFFF</sequence>
<name>A0A4E9EQX4_GIBZA</name>
<evidence type="ECO:0000313" key="5">
    <source>
        <dbReference type="EMBL" id="VIO64814.1"/>
    </source>
</evidence>
<dbReference type="PANTHER" id="PTHR47424">
    <property type="entry name" value="REGULATORY PROTEIN GAL4"/>
    <property type="match status" value="1"/>
</dbReference>
<organism evidence="5">
    <name type="scientific">Gibberella zeae</name>
    <name type="common">Wheat head blight fungus</name>
    <name type="synonym">Fusarium graminearum</name>
    <dbReference type="NCBI Taxonomy" id="5518"/>
    <lineage>
        <taxon>Eukaryota</taxon>
        <taxon>Fungi</taxon>
        <taxon>Dikarya</taxon>
        <taxon>Ascomycota</taxon>
        <taxon>Pezizomycotina</taxon>
        <taxon>Sordariomycetes</taxon>
        <taxon>Hypocreomycetidae</taxon>
        <taxon>Hypocreales</taxon>
        <taxon>Nectriaceae</taxon>
        <taxon>Fusarium</taxon>
    </lineage>
</organism>
<dbReference type="EMBL" id="CAAKMV010000207">
    <property type="protein sequence ID" value="VIO64814.1"/>
    <property type="molecule type" value="Genomic_DNA"/>
</dbReference>
<feature type="domain" description="Xylanolytic transcriptional activator regulatory" evidence="4">
    <location>
        <begin position="471"/>
        <end position="538"/>
    </location>
</feature>